<accession>A0A7J0FQY6</accession>
<feature type="compositionally biased region" description="Basic and acidic residues" evidence="1">
    <location>
        <begin position="202"/>
        <end position="211"/>
    </location>
</feature>
<protein>
    <submittedName>
        <fullName evidence="2">Uncharacterized protein</fullName>
    </submittedName>
</protein>
<feature type="compositionally biased region" description="Low complexity" evidence="1">
    <location>
        <begin position="178"/>
        <end position="187"/>
    </location>
</feature>
<dbReference type="EMBL" id="BJWL01000014">
    <property type="protein sequence ID" value="GFZ01004.1"/>
    <property type="molecule type" value="Genomic_DNA"/>
</dbReference>
<feature type="compositionally biased region" description="Low complexity" evidence="1">
    <location>
        <begin position="29"/>
        <end position="39"/>
    </location>
</feature>
<dbReference type="OrthoDB" id="1833429at2759"/>
<feature type="region of interest" description="Disordered" evidence="1">
    <location>
        <begin position="158"/>
        <end position="211"/>
    </location>
</feature>
<dbReference type="Proteomes" id="UP000585474">
    <property type="component" value="Unassembled WGS sequence"/>
</dbReference>
<proteinExistence type="predicted"/>
<evidence type="ECO:0000256" key="1">
    <source>
        <dbReference type="SAM" id="MobiDB-lite"/>
    </source>
</evidence>
<feature type="region of interest" description="Disordered" evidence="1">
    <location>
        <begin position="1"/>
        <end position="62"/>
    </location>
</feature>
<keyword evidence="3" id="KW-1185">Reference proteome</keyword>
<organism evidence="2 3">
    <name type="scientific">Actinidia rufa</name>
    <dbReference type="NCBI Taxonomy" id="165716"/>
    <lineage>
        <taxon>Eukaryota</taxon>
        <taxon>Viridiplantae</taxon>
        <taxon>Streptophyta</taxon>
        <taxon>Embryophyta</taxon>
        <taxon>Tracheophyta</taxon>
        <taxon>Spermatophyta</taxon>
        <taxon>Magnoliopsida</taxon>
        <taxon>eudicotyledons</taxon>
        <taxon>Gunneridae</taxon>
        <taxon>Pentapetalae</taxon>
        <taxon>asterids</taxon>
        <taxon>Ericales</taxon>
        <taxon>Actinidiaceae</taxon>
        <taxon>Actinidia</taxon>
    </lineage>
</organism>
<comment type="caution">
    <text evidence="2">The sequence shown here is derived from an EMBL/GenBank/DDBJ whole genome shotgun (WGS) entry which is preliminary data.</text>
</comment>
<reference evidence="2 3" key="1">
    <citation type="submission" date="2019-07" db="EMBL/GenBank/DDBJ databases">
        <title>De Novo Assembly of kiwifruit Actinidia rufa.</title>
        <authorList>
            <person name="Sugita-Konishi S."/>
            <person name="Sato K."/>
            <person name="Mori E."/>
            <person name="Abe Y."/>
            <person name="Kisaki G."/>
            <person name="Hamano K."/>
            <person name="Suezawa K."/>
            <person name="Otani M."/>
            <person name="Fukuda T."/>
            <person name="Manabe T."/>
            <person name="Gomi K."/>
            <person name="Tabuchi M."/>
            <person name="Akimitsu K."/>
            <person name="Kataoka I."/>
        </authorList>
    </citation>
    <scope>NUCLEOTIDE SEQUENCE [LARGE SCALE GENOMIC DNA]</scope>
    <source>
        <strain evidence="3">cv. Fuchu</strain>
    </source>
</reference>
<gene>
    <name evidence="2" type="ORF">Acr_14g0006390</name>
</gene>
<evidence type="ECO:0000313" key="2">
    <source>
        <dbReference type="EMBL" id="GFZ01004.1"/>
    </source>
</evidence>
<dbReference type="AlphaFoldDB" id="A0A7J0FQY6"/>
<sequence>MKANKGGRSGEGSSRGRETGKRKRRKTVGESSQSESVSGSEEELPPGLSEAQKRKEKAKNDMEKWQQTVLAKSVTCERQIQQNSRKEKSLCWEKFKPEYKLMTKIIHYNIAPTRSEKELKLADVEFLYVMMNSVIIDVAESVGRTTYRRSIDPATDGPITMTSVKKSSAMSRPPKVPPSASVNVPPSSEIPPDIPSIFHSTSPKEEEISES</sequence>
<feature type="compositionally biased region" description="Polar residues" evidence="1">
    <location>
        <begin position="160"/>
        <end position="170"/>
    </location>
</feature>
<name>A0A7J0FQY6_9ERIC</name>
<evidence type="ECO:0000313" key="3">
    <source>
        <dbReference type="Proteomes" id="UP000585474"/>
    </source>
</evidence>